<dbReference type="InterPro" id="IPR000560">
    <property type="entry name" value="His_Pase_clade-2"/>
</dbReference>
<keyword evidence="3" id="KW-0812">Transmembrane</keyword>
<feature type="signal peptide" evidence="4">
    <location>
        <begin position="1"/>
        <end position="22"/>
    </location>
</feature>
<keyword evidence="3" id="KW-0472">Membrane</keyword>
<feature type="region of interest" description="Disordered" evidence="2">
    <location>
        <begin position="353"/>
        <end position="373"/>
    </location>
</feature>
<keyword evidence="6" id="KW-1185">Reference proteome</keyword>
<organism evidence="5 6">
    <name type="scientific">Phyllosticta capitalensis</name>
    <dbReference type="NCBI Taxonomy" id="121624"/>
    <lineage>
        <taxon>Eukaryota</taxon>
        <taxon>Fungi</taxon>
        <taxon>Dikarya</taxon>
        <taxon>Ascomycota</taxon>
        <taxon>Pezizomycotina</taxon>
        <taxon>Dothideomycetes</taxon>
        <taxon>Dothideomycetes incertae sedis</taxon>
        <taxon>Botryosphaeriales</taxon>
        <taxon>Phyllostictaceae</taxon>
        <taxon>Phyllosticta</taxon>
    </lineage>
</organism>
<feature type="transmembrane region" description="Helical" evidence="3">
    <location>
        <begin position="512"/>
        <end position="533"/>
    </location>
</feature>
<feature type="compositionally biased region" description="Low complexity" evidence="2">
    <location>
        <begin position="358"/>
        <end position="368"/>
    </location>
</feature>
<comment type="similarity">
    <text evidence="1">Belongs to the histidine acid phosphatase family.</text>
</comment>
<accession>A0ABR1YWF9</accession>
<feature type="region of interest" description="Disordered" evidence="2">
    <location>
        <begin position="701"/>
        <end position="822"/>
    </location>
</feature>
<dbReference type="EMBL" id="JBBWRZ010000003">
    <property type="protein sequence ID" value="KAK8240539.1"/>
    <property type="molecule type" value="Genomic_DNA"/>
</dbReference>
<evidence type="ECO:0000256" key="4">
    <source>
        <dbReference type="SAM" id="SignalP"/>
    </source>
</evidence>
<proteinExistence type="inferred from homology"/>
<evidence type="ECO:0000256" key="1">
    <source>
        <dbReference type="ARBA" id="ARBA00005375"/>
    </source>
</evidence>
<reference evidence="5 6" key="1">
    <citation type="submission" date="2024-04" db="EMBL/GenBank/DDBJ databases">
        <title>Phyllosticta paracitricarpa is synonymous to the EU quarantine fungus P. citricarpa based on phylogenomic analyses.</title>
        <authorList>
            <consortium name="Lawrence Berkeley National Laboratory"/>
            <person name="Van Ingen-Buijs V.A."/>
            <person name="Van Westerhoven A.C."/>
            <person name="Haridas S."/>
            <person name="Skiadas P."/>
            <person name="Martin F."/>
            <person name="Groenewald J.Z."/>
            <person name="Crous P.W."/>
            <person name="Seidl M.F."/>
        </authorList>
    </citation>
    <scope>NUCLEOTIDE SEQUENCE [LARGE SCALE GENOMIC DNA]</scope>
    <source>
        <strain evidence="5 6">CBS 123374</strain>
    </source>
</reference>
<dbReference type="InterPro" id="IPR029033">
    <property type="entry name" value="His_PPase_superfam"/>
</dbReference>
<keyword evidence="4" id="KW-0732">Signal</keyword>
<feature type="region of interest" description="Disordered" evidence="2">
    <location>
        <begin position="438"/>
        <end position="457"/>
    </location>
</feature>
<dbReference type="Pfam" id="PF00328">
    <property type="entry name" value="His_Phos_2"/>
    <property type="match status" value="1"/>
</dbReference>
<protein>
    <submittedName>
        <fullName evidence="5">Histidine phosphatase superfamily</fullName>
    </submittedName>
</protein>
<evidence type="ECO:0000313" key="5">
    <source>
        <dbReference type="EMBL" id="KAK8240539.1"/>
    </source>
</evidence>
<name>A0ABR1YWF9_9PEZI</name>
<feature type="region of interest" description="Disordered" evidence="2">
    <location>
        <begin position="489"/>
        <end position="509"/>
    </location>
</feature>
<gene>
    <name evidence="5" type="ORF">HDK90DRAFT_509004</name>
</gene>
<feature type="compositionally biased region" description="Polar residues" evidence="2">
    <location>
        <begin position="761"/>
        <end position="773"/>
    </location>
</feature>
<dbReference type="SUPFAM" id="SSF53254">
    <property type="entry name" value="Phosphoglycerate mutase-like"/>
    <property type="match status" value="1"/>
</dbReference>
<feature type="compositionally biased region" description="Polar residues" evidence="2">
    <location>
        <begin position="742"/>
        <end position="752"/>
    </location>
</feature>
<sequence>MSLRILALVTPALLGSVPTVDAAVHGAVVFTRTGERTPLLQSSGPAKLTPWGAQQAHDQGNFFRQVYVMGQKPEDDSTPNARPIIDLSKDALKNQELYVLTPENDYATATAQAFIQGLYPPLGMNESSAALLGGEATLANGSFVQAPLGGYQYPQLRTASNYDPNLIYVAGAYGCLNAARDRNDYFSSPESSETKNRTGELYNNVGNAVLLGAISEDSWNYDRAYLIYDYVNYQYWHDASVLEAFTNNETLRGTLDQLRYLAYQQQWAMVNSTDNAHFIRSIAGQSLASKILNQLYININTAGSAAKMSLLFGEFDPMLAFIGLTGLSEPYPELRGIPDWASSLVVELFSDDAPGQPSNTSAATSNSTDGTGFSATYPNMDQLFVRFYLRNGSDTFIPLNQYGIFQNPPPARADDMRIPFQDFENALSSLSLGSASSLSSSSSSENGDDNADNNAPSSLLADPAIPAWCAVCEARSIFCSALNADLKGPKGAGKKGKGKDDDDESGSALSPAGAGVLGAGLVIVFAIIAALIAGTCGRMRVSRDPPPASNPKLPYLTGYGPNNPKPGNSGGVAAKAASASAMVFPCLPSSKRHRRNRRNASVGGFKGSDKLSSDLDVSFACNGAPPGTHASITAVPPGFVPPPPPSPPPKAAARMSSILGLNGAENGNGGTFVGVGGTGTVSGTPISDAYARSAKDDTFAGLGSGVAGEPMAHARSGSWELKEKNKAADATNATATRGHHAPQSSTSSSRPDTANGDDARSNLSGSTNVSSLHNAGGAGANRRSTIAKVGEAVGGTATVQSPFAIGDGEDEGGVDSRRSSGEVFEDAVAVEVVHRV</sequence>
<evidence type="ECO:0000313" key="6">
    <source>
        <dbReference type="Proteomes" id="UP001492380"/>
    </source>
</evidence>
<evidence type="ECO:0000256" key="2">
    <source>
        <dbReference type="SAM" id="MobiDB-lite"/>
    </source>
</evidence>
<dbReference type="InterPro" id="IPR050645">
    <property type="entry name" value="Histidine_acid_phosphatase"/>
</dbReference>
<dbReference type="PANTHER" id="PTHR11567">
    <property type="entry name" value="ACID PHOSPHATASE-RELATED"/>
    <property type="match status" value="1"/>
</dbReference>
<comment type="caution">
    <text evidence="5">The sequence shown here is derived from an EMBL/GenBank/DDBJ whole genome shotgun (WGS) entry which is preliminary data.</text>
</comment>
<dbReference type="Proteomes" id="UP001492380">
    <property type="component" value="Unassembled WGS sequence"/>
</dbReference>
<feature type="chain" id="PRO_5047405418" evidence="4">
    <location>
        <begin position="23"/>
        <end position="836"/>
    </location>
</feature>
<dbReference type="PANTHER" id="PTHR11567:SF127">
    <property type="entry name" value="HISTIDINE ACID PHOSPHATASE"/>
    <property type="match status" value="1"/>
</dbReference>
<evidence type="ECO:0000256" key="3">
    <source>
        <dbReference type="SAM" id="Phobius"/>
    </source>
</evidence>
<dbReference type="Gene3D" id="3.40.50.1240">
    <property type="entry name" value="Phosphoglycerate mutase-like"/>
    <property type="match status" value="1"/>
</dbReference>
<keyword evidence="3" id="KW-1133">Transmembrane helix</keyword>